<keyword evidence="4 6" id="KW-0862">Zinc</keyword>
<feature type="compositionally biased region" description="Basic and acidic residues" evidence="7">
    <location>
        <begin position="538"/>
        <end position="552"/>
    </location>
</feature>
<comment type="catalytic activity">
    <reaction evidence="6">
        <text>S-ubiquitinyl-[E2 ubiquitin-conjugating enzyme]-L-cysteine + [acceptor protein]-L-lysine = [E2 ubiquitin-conjugating enzyme]-L-cysteine + N(6)-ubiquitinyl-[acceptor protein]-L-lysine.</text>
        <dbReference type="EC" id="2.3.2.27"/>
    </reaction>
</comment>
<evidence type="ECO:0000256" key="7">
    <source>
        <dbReference type="SAM" id="MobiDB-lite"/>
    </source>
</evidence>
<feature type="compositionally biased region" description="Basic and acidic residues" evidence="7">
    <location>
        <begin position="571"/>
        <end position="585"/>
    </location>
</feature>
<feature type="compositionally biased region" description="Basic and acidic residues" evidence="7">
    <location>
        <begin position="637"/>
        <end position="651"/>
    </location>
</feature>
<dbReference type="Gene3D" id="2.60.210.10">
    <property type="entry name" value="Apoptosis, Tumor Necrosis Factor Receptor Associated Protein 2, Chain A"/>
    <property type="match status" value="1"/>
</dbReference>
<keyword evidence="3 5" id="KW-0863">Zinc-finger</keyword>
<dbReference type="GO" id="GO:0031624">
    <property type="term" value="F:ubiquitin conjugating enzyme binding"/>
    <property type="evidence" value="ECO:0007669"/>
    <property type="project" value="TreeGrafter"/>
</dbReference>
<dbReference type="InParanoid" id="A0A067RP70"/>
<feature type="region of interest" description="Disordered" evidence="7">
    <location>
        <begin position="39"/>
        <end position="71"/>
    </location>
</feature>
<comment type="domain">
    <text evidence="6">The RING-type zinc finger domain is essential for ubiquitin ligase activity.</text>
</comment>
<dbReference type="STRING" id="136037.A0A067RP70"/>
<feature type="compositionally biased region" description="Polar residues" evidence="7">
    <location>
        <begin position="587"/>
        <end position="603"/>
    </location>
</feature>
<feature type="compositionally biased region" description="Basic and acidic residues" evidence="7">
    <location>
        <begin position="472"/>
        <end position="486"/>
    </location>
</feature>
<dbReference type="SUPFAM" id="SSF49599">
    <property type="entry name" value="TRAF domain-like"/>
    <property type="match status" value="1"/>
</dbReference>
<feature type="compositionally biased region" description="Polar residues" evidence="7">
    <location>
        <begin position="521"/>
        <end position="537"/>
    </location>
</feature>
<evidence type="ECO:0000259" key="8">
    <source>
        <dbReference type="PROSITE" id="PS50089"/>
    </source>
</evidence>
<dbReference type="eggNOG" id="KOG3002">
    <property type="taxonomic scope" value="Eukaryota"/>
</dbReference>
<dbReference type="GO" id="GO:0008270">
    <property type="term" value="F:zinc ion binding"/>
    <property type="evidence" value="ECO:0007669"/>
    <property type="project" value="UniProtKB-KW"/>
</dbReference>
<dbReference type="GO" id="GO:0043161">
    <property type="term" value="P:proteasome-mediated ubiquitin-dependent protein catabolic process"/>
    <property type="evidence" value="ECO:0007669"/>
    <property type="project" value="TreeGrafter"/>
</dbReference>
<dbReference type="Gene3D" id="3.30.40.10">
    <property type="entry name" value="Zinc/RING finger domain, C3HC4 (zinc finger)"/>
    <property type="match status" value="1"/>
</dbReference>
<keyword evidence="2 6" id="KW-0479">Metal-binding</keyword>
<dbReference type="PROSITE" id="PS50089">
    <property type="entry name" value="ZF_RING_2"/>
    <property type="match status" value="1"/>
</dbReference>
<dbReference type="Pfam" id="PF03145">
    <property type="entry name" value="Sina_TRAF"/>
    <property type="match status" value="1"/>
</dbReference>
<dbReference type="PANTHER" id="PTHR45877">
    <property type="entry name" value="E3 UBIQUITIN-PROTEIN LIGASE SIAH2"/>
    <property type="match status" value="1"/>
</dbReference>
<feature type="compositionally biased region" description="Polar residues" evidence="7">
    <location>
        <begin position="488"/>
        <end position="504"/>
    </location>
</feature>
<sequence>MPWNCMSCKYQKHAKHQEGIIRHLEQELKAAREEISRLKAGNVSSSSREQGNGTSATRFMSDDKTSPFEGPQVTESLQNVLECPVCLEYMVPPITMCASGHSVCQACKPRLHGCPTCRRPLLGIRNFALESLASSLELPLCIAGTHPLPQPTEPEYGCPLECQWTGLRGEIWRHVSQTHREKILEGRGNNCRWELPLVVKDTRAIFAFGEVFLYRQRLHTIKKLFYVVVQYIGPIEDASKYKYEVEFCSSSGDQKVRVMGNITLGLYEDINAVYESGNCVTLDYDVVKNMAEGSQLRERERERGREAGITHNKENASLKDVFTIGSKQSKMSELYKTGDLTRSRTSVSIQKASIGGRKPTTVSQDEDLVSLFASPASDQCCDSTGSVCSINRSHVTAKFSVAFPWSLNEKSSYVKRGVRKLITNVDYIQQAHLTTQRNNSEDRNLHTHRRDDGGSMTSETLVHIDQTTQRNNSEDRNLHTHRRDDGGSMTSETLVHIDQTTQRNNSEDRNLHTHRRDDGGSMTSETLVHIDQTTQRNNSEDRNLHTHRRDDGGSMTSETLVHIDQTTQRNNSEDRNLHTHRRDDGGSMTSETLVHIDQTTQRNNSEDRNLHTHRRDDGGSMTSETLVHIDQTTQRNNSEDRNLHTHRRDDGGSMTSETLVHIDQTTQRNNSEDRNLHTHR</sequence>
<dbReference type="UniPathway" id="UPA00143"/>
<evidence type="ECO:0000256" key="3">
    <source>
        <dbReference type="ARBA" id="ARBA00022771"/>
    </source>
</evidence>
<feature type="region of interest" description="Disordered" evidence="7">
    <location>
        <begin position="435"/>
        <end position="656"/>
    </location>
</feature>
<dbReference type="InterPro" id="IPR008974">
    <property type="entry name" value="TRAF-like"/>
</dbReference>
<dbReference type="Pfam" id="PF21362">
    <property type="entry name" value="Sina_RING"/>
    <property type="match status" value="1"/>
</dbReference>
<evidence type="ECO:0000256" key="4">
    <source>
        <dbReference type="ARBA" id="ARBA00022833"/>
    </source>
</evidence>
<keyword evidence="6" id="KW-0833">Ubl conjugation pathway</keyword>
<dbReference type="GO" id="GO:0016567">
    <property type="term" value="P:protein ubiquitination"/>
    <property type="evidence" value="ECO:0007669"/>
    <property type="project" value="UniProtKB-UniPathway"/>
</dbReference>
<evidence type="ECO:0000313" key="9">
    <source>
        <dbReference type="EMBL" id="KDR22420.1"/>
    </source>
</evidence>
<evidence type="ECO:0000313" key="10">
    <source>
        <dbReference type="Proteomes" id="UP000027135"/>
    </source>
</evidence>
<feature type="compositionally biased region" description="Polar residues" evidence="7">
    <location>
        <begin position="620"/>
        <end position="636"/>
    </location>
</feature>
<dbReference type="InterPro" id="IPR004162">
    <property type="entry name" value="SINA-like_animal"/>
</dbReference>
<feature type="compositionally biased region" description="Basic and acidic residues" evidence="7">
    <location>
        <begin position="604"/>
        <end position="618"/>
    </location>
</feature>
<dbReference type="GO" id="GO:0061630">
    <property type="term" value="F:ubiquitin protein ligase activity"/>
    <property type="evidence" value="ECO:0007669"/>
    <property type="project" value="UniProtKB-EC"/>
</dbReference>
<dbReference type="InterPro" id="IPR018121">
    <property type="entry name" value="7-in-absentia-prot_TRAF-dom"/>
</dbReference>
<dbReference type="EC" id="2.3.2.27" evidence="6"/>
<feature type="compositionally biased region" description="Basic and acidic residues" evidence="7">
    <location>
        <begin position="439"/>
        <end position="453"/>
    </location>
</feature>
<evidence type="ECO:0000256" key="1">
    <source>
        <dbReference type="ARBA" id="ARBA00009119"/>
    </source>
</evidence>
<dbReference type="InterPro" id="IPR001841">
    <property type="entry name" value="Znf_RING"/>
</dbReference>
<organism evidence="9 10">
    <name type="scientific">Zootermopsis nevadensis</name>
    <name type="common">Dampwood termite</name>
    <dbReference type="NCBI Taxonomy" id="136037"/>
    <lineage>
        <taxon>Eukaryota</taxon>
        <taxon>Metazoa</taxon>
        <taxon>Ecdysozoa</taxon>
        <taxon>Arthropoda</taxon>
        <taxon>Hexapoda</taxon>
        <taxon>Insecta</taxon>
        <taxon>Pterygota</taxon>
        <taxon>Neoptera</taxon>
        <taxon>Polyneoptera</taxon>
        <taxon>Dictyoptera</taxon>
        <taxon>Blattodea</taxon>
        <taxon>Blattoidea</taxon>
        <taxon>Termitoidae</taxon>
        <taxon>Termopsidae</taxon>
        <taxon>Zootermopsis</taxon>
    </lineage>
</organism>
<feature type="region of interest" description="Disordered" evidence="7">
    <location>
        <begin position="661"/>
        <end position="680"/>
    </location>
</feature>
<dbReference type="InterPro" id="IPR049548">
    <property type="entry name" value="Sina-like_RING"/>
</dbReference>
<feature type="compositionally biased region" description="Basic and acidic residues" evidence="7">
    <location>
        <begin position="670"/>
        <end position="680"/>
    </location>
</feature>
<dbReference type="GO" id="GO:0005737">
    <property type="term" value="C:cytoplasm"/>
    <property type="evidence" value="ECO:0007669"/>
    <property type="project" value="InterPro"/>
</dbReference>
<comment type="domain">
    <text evidence="6">The SBD domain (substrate-binding domain) mediates the interaction with substrate proteins. It is related to the TRAF family.</text>
</comment>
<feature type="compositionally biased region" description="Basic and acidic residues" evidence="7">
    <location>
        <begin position="505"/>
        <end position="519"/>
    </location>
</feature>
<evidence type="ECO:0000256" key="6">
    <source>
        <dbReference type="RuleBase" id="RU201113"/>
    </source>
</evidence>
<comment type="pathway">
    <text evidence="6">Protein modification; protein ubiquitination.</text>
</comment>
<protein>
    <recommendedName>
        <fullName evidence="6">E3 ubiquitin-protein ligase</fullName>
        <ecNumber evidence="6">2.3.2.27</ecNumber>
    </recommendedName>
</protein>
<dbReference type="Proteomes" id="UP000027135">
    <property type="component" value="Unassembled WGS sequence"/>
</dbReference>
<feature type="compositionally biased region" description="Polar residues" evidence="7">
    <location>
        <begin position="554"/>
        <end position="570"/>
    </location>
</feature>
<dbReference type="InterPro" id="IPR013083">
    <property type="entry name" value="Znf_RING/FYVE/PHD"/>
</dbReference>
<keyword evidence="10" id="KW-1185">Reference proteome</keyword>
<evidence type="ECO:0000256" key="5">
    <source>
        <dbReference type="PROSITE-ProRule" id="PRU00175"/>
    </source>
</evidence>
<feature type="compositionally biased region" description="Polar residues" evidence="7">
    <location>
        <begin position="42"/>
        <end position="58"/>
    </location>
</feature>
<dbReference type="AlphaFoldDB" id="A0A067RP70"/>
<dbReference type="SUPFAM" id="SSF57850">
    <property type="entry name" value="RING/U-box"/>
    <property type="match status" value="1"/>
</dbReference>
<feature type="domain" description="RING-type" evidence="8">
    <location>
        <begin position="83"/>
        <end position="118"/>
    </location>
</feature>
<comment type="similarity">
    <text evidence="1 6">Belongs to the SINA (Seven in absentia) family.</text>
</comment>
<proteinExistence type="inferred from homology"/>
<dbReference type="PANTHER" id="PTHR45877:SF2">
    <property type="entry name" value="E3 UBIQUITIN-PROTEIN LIGASE SINA-RELATED"/>
    <property type="match status" value="1"/>
</dbReference>
<dbReference type="EMBL" id="KK852507">
    <property type="protein sequence ID" value="KDR22420.1"/>
    <property type="molecule type" value="Genomic_DNA"/>
</dbReference>
<name>A0A067RP70_ZOONE</name>
<reference evidence="9 10" key="1">
    <citation type="journal article" date="2014" name="Nat. Commun.">
        <title>Molecular traces of alternative social organization in a termite genome.</title>
        <authorList>
            <person name="Terrapon N."/>
            <person name="Li C."/>
            <person name="Robertson H.M."/>
            <person name="Ji L."/>
            <person name="Meng X."/>
            <person name="Booth W."/>
            <person name="Chen Z."/>
            <person name="Childers C.P."/>
            <person name="Glastad K.M."/>
            <person name="Gokhale K."/>
            <person name="Gowin J."/>
            <person name="Gronenberg W."/>
            <person name="Hermansen R.A."/>
            <person name="Hu H."/>
            <person name="Hunt B.G."/>
            <person name="Huylmans A.K."/>
            <person name="Khalil S.M."/>
            <person name="Mitchell R.D."/>
            <person name="Munoz-Torres M.C."/>
            <person name="Mustard J.A."/>
            <person name="Pan H."/>
            <person name="Reese J.T."/>
            <person name="Scharf M.E."/>
            <person name="Sun F."/>
            <person name="Vogel H."/>
            <person name="Xiao J."/>
            <person name="Yang W."/>
            <person name="Yang Z."/>
            <person name="Yang Z."/>
            <person name="Zhou J."/>
            <person name="Zhu J."/>
            <person name="Brent C.S."/>
            <person name="Elsik C.G."/>
            <person name="Goodisman M.A."/>
            <person name="Liberles D.A."/>
            <person name="Roe R.M."/>
            <person name="Vargo E.L."/>
            <person name="Vilcinskas A."/>
            <person name="Wang J."/>
            <person name="Bornberg-Bauer E."/>
            <person name="Korb J."/>
            <person name="Zhang G."/>
            <person name="Liebig J."/>
        </authorList>
    </citation>
    <scope>NUCLEOTIDE SEQUENCE [LARGE SCALE GENOMIC DNA]</scope>
    <source>
        <tissue evidence="9">Whole organism</tissue>
    </source>
</reference>
<gene>
    <name evidence="9" type="ORF">L798_01414</name>
</gene>
<accession>A0A067RP70</accession>
<feature type="compositionally biased region" description="Polar residues" evidence="7">
    <location>
        <begin position="455"/>
        <end position="471"/>
    </location>
</feature>
<evidence type="ECO:0000256" key="2">
    <source>
        <dbReference type="ARBA" id="ARBA00022723"/>
    </source>
</evidence>
<comment type="function">
    <text evidence="6">E3 ubiquitin-protein ligase that mediates ubiquitination and subsequent proteasomal degradation of target proteins. E3 ubiquitin ligases accept ubiquitin from an E2 ubiquitin-conjugating enzyme in the form of a thioester and then directly transfers the ubiquitin to targeted substrates.</text>
</comment>